<organism evidence="1">
    <name type="scientific">Candidatus Electrothrix aestuarii</name>
    <dbReference type="NCBI Taxonomy" id="3062594"/>
    <lineage>
        <taxon>Bacteria</taxon>
        <taxon>Pseudomonadati</taxon>
        <taxon>Thermodesulfobacteriota</taxon>
        <taxon>Desulfobulbia</taxon>
        <taxon>Desulfobulbales</taxon>
        <taxon>Desulfobulbaceae</taxon>
        <taxon>Candidatus Electrothrix</taxon>
    </lineage>
</organism>
<dbReference type="KEGG" id="eaj:Q3M24_23090"/>
<gene>
    <name evidence="1" type="ORF">Q3M24_23090</name>
</gene>
<name>A0AAU8LW63_9BACT</name>
<protein>
    <submittedName>
        <fullName evidence="1">Baseplate J/gp47 family protein</fullName>
    </submittedName>
</protein>
<proteinExistence type="predicted"/>
<dbReference type="AlphaFoldDB" id="A0AAU8LW63"/>
<sequence>MTNPLKKNNKPIFAGDTLYGLPISSGTHQQDRLPPPLQPDWFNIEERSPASLLSMSRQYAAKLCYFSRQNQHRGDWESLFHHDEAAIMAEMLSSDFLVDEEEFLRHLKENKTSAAEAVLKIAHKLDQWLGRLRRRENPALGPVLELLEVKANQLSPLLDQLIVLARGKSSDEHFSHLRKTNGTNQPPFSEASLSLAYQDSKELLRATHTAFHQALLALQEMVPLFWQETLESGNHEPAIGLFIAFVQLYCKAIGHGRSFPERHLDFYYQQVLQTRPRQPTPDAVHLVLRTLPGGEAVIQQGDRFSAGITEEAGEEKIYRADYGLRVTDTKVERLQTLSFHRDKLISPAWEMGCFTHCWTNELSVAAEPAPGTEPSGLPLFGDSQHLVRRYGAKEAQHGLVLAAPELLLSQGKREIELTLCYTAAEEGRDTLLEKMGQATGQEEFFLSFGQFLAFYLSPIDQQIPDAYKKRIEQAAQRAEISQASYKVIQQLLKESDQGNLLFYRFLTNVFYIDLSGEDGWLPVGRYVIFPVDSSEPGCTGGLRLSFTLDRDAQPVVGYQADLHGQGFETTLPLLRLRLNHQAHLFTYSIFSSWIIGKVILETKAERVGDLQVANQHGLLDPNQPFQPFGPIPTRQSYMIIGSYEAACKHLTELRFTFDWGELPEEDEGFSGYYDGYTSLDNASFQADFSLLRGGHWVPDTRAQRQTMPLFSWQPYSSEPNQGKLNDQHELVINDLKKFSPLHPATEPEDFSYGPGQGDGFFRWQISGATFGQKEYPELLTRVMTRNAHLKKKQLPLPKAPYTPLINQLTLGYTARCVLDLSTAPQGTSQLYHLSPFGLKIIYPEEVRKPHPLIPKTDNAGNLYIGLSGLETMGQLTLYFVLAPDSDRSAADEQPALSWSYATAQQWRPFPEANLQGDSTNAFLHSGIITLDIPRDISNENKEMGKGLYWLRVSTANDPRMFSSLRGVYSQALRATALPKDTKEVTTAPLPPKSVTSPLSSIVGLTEVLQPEASFNGGRKEDREAVITRLHERLRHKDRAVTPWDYERLVLEHFPDIGRVKCFPHLRTRPKPERCPGGVLVVVVPGAEHQQAGESFPRINAARLVQIRDFLRDRASGFARIEVRNPEYEQIQVRCAAHFIDNFSTGQRIQQLNQAIRDYISPWSTTGYQARFGWNLRLDDILAYLSGQEGVNYITDLSVLHITKDASNAYYLEDSVRDKDKDKEEDRIRPRYPWSLAVPMPRHFIRSLDTAETVEAEATGVDELRIGATFIINE</sequence>
<evidence type="ECO:0000313" key="1">
    <source>
        <dbReference type="EMBL" id="XCN73119.1"/>
    </source>
</evidence>
<dbReference type="EMBL" id="CP159373">
    <property type="protein sequence ID" value="XCN73119.1"/>
    <property type="molecule type" value="Genomic_DNA"/>
</dbReference>
<accession>A0AAU8LW63</accession>
<reference evidence="1" key="1">
    <citation type="journal article" date="2024" name="Syst. Appl. Microbiol.">
        <title>First single-strain enrichments of Electrothrix cable bacteria, description of E. aestuarii sp. nov. and E. rattekaaiensis sp. nov., and proposal of a cable bacteria taxonomy following the rules of the SeqCode.</title>
        <authorList>
            <person name="Plum-Jensen L.E."/>
            <person name="Schramm A."/>
            <person name="Marshall I.P.G."/>
        </authorList>
    </citation>
    <scope>NUCLEOTIDE SEQUENCE</scope>
    <source>
        <strain evidence="1">Rat1</strain>
    </source>
</reference>
<reference evidence="1" key="2">
    <citation type="submission" date="2024-06" db="EMBL/GenBank/DDBJ databases">
        <authorList>
            <person name="Plum-Jensen L.E."/>
            <person name="Schramm A."/>
            <person name="Marshall I.P.G."/>
        </authorList>
    </citation>
    <scope>NUCLEOTIDE SEQUENCE</scope>
    <source>
        <strain evidence="1">Rat1</strain>
    </source>
</reference>